<protein>
    <submittedName>
        <fullName evidence="3">Putative secreted protein</fullName>
    </submittedName>
</protein>
<dbReference type="EMBL" id="CADCUP010000034">
    <property type="protein sequence ID" value="CAA9375346.1"/>
    <property type="molecule type" value="Genomic_DNA"/>
</dbReference>
<dbReference type="Pfam" id="PF14258">
    <property type="entry name" value="DUF4350"/>
    <property type="match status" value="1"/>
</dbReference>
<sequence length="370" mass="38755">MSSGGWQRHRSTLLIAGGVLAALLVVLLLGTPGNRTAARLDPDNPGPDGARALGRVLADEGVDVRVVRGADAFDDETVDAGTTVLVTSSDQLGDSTTRRLLDHASPGLLVVAEPGIGVVGALGVSSLPTTVRPDGDVDAGCDEPALRDLDISIESGQAFAEPGCFPTAEGRLLTRPTDALVLLGAGDVLANDQVLVADNAAAALRLLGERPRLVWYVPSYADLVGDDGVSVRSLLPAWLLPAGWLLGLSTVALMLWRGRRLGPLATEPLPVVVKAVETTQSRGRLYRRTGDRAHAAAALRRASRRSAETALRLPPGDLGALVPALAERTGRPPEELARLLDHDGPPPASDPDLIRLASELAALDREVRRT</sequence>
<dbReference type="InterPro" id="IPR025646">
    <property type="entry name" value="DUF4350"/>
</dbReference>
<evidence type="ECO:0000313" key="3">
    <source>
        <dbReference type="EMBL" id="CAA9375346.1"/>
    </source>
</evidence>
<evidence type="ECO:0000256" key="1">
    <source>
        <dbReference type="SAM" id="MobiDB-lite"/>
    </source>
</evidence>
<gene>
    <name evidence="3" type="ORF">AVDCRST_MAG06-449</name>
</gene>
<feature type="region of interest" description="Disordered" evidence="1">
    <location>
        <begin position="333"/>
        <end position="352"/>
    </location>
</feature>
<organism evidence="3">
    <name type="scientific">uncultured Nocardioides sp</name>
    <dbReference type="NCBI Taxonomy" id="198441"/>
    <lineage>
        <taxon>Bacteria</taxon>
        <taxon>Bacillati</taxon>
        <taxon>Actinomycetota</taxon>
        <taxon>Actinomycetes</taxon>
        <taxon>Propionibacteriales</taxon>
        <taxon>Nocardioidaceae</taxon>
        <taxon>Nocardioides</taxon>
        <taxon>environmental samples</taxon>
    </lineage>
</organism>
<evidence type="ECO:0000259" key="2">
    <source>
        <dbReference type="Pfam" id="PF14258"/>
    </source>
</evidence>
<reference evidence="3" key="1">
    <citation type="submission" date="2020-02" db="EMBL/GenBank/DDBJ databases">
        <authorList>
            <person name="Meier V. D."/>
        </authorList>
    </citation>
    <scope>NUCLEOTIDE SEQUENCE</scope>
    <source>
        <strain evidence="3">AVDCRST_MAG06</strain>
    </source>
</reference>
<accession>A0A6J4N2C6</accession>
<dbReference type="AlphaFoldDB" id="A0A6J4N2C6"/>
<dbReference type="RefSeq" id="WP_295656571.1">
    <property type="nucleotide sequence ID" value="NZ_CADCUP010000034.1"/>
</dbReference>
<name>A0A6J4N2C6_9ACTN</name>
<proteinExistence type="predicted"/>
<feature type="domain" description="DUF4350" evidence="2">
    <location>
        <begin position="42"/>
        <end position="207"/>
    </location>
</feature>
<feature type="compositionally biased region" description="Basic and acidic residues" evidence="1">
    <location>
        <begin position="333"/>
        <end position="344"/>
    </location>
</feature>